<feature type="transmembrane region" description="Helical" evidence="8">
    <location>
        <begin position="59"/>
        <end position="83"/>
    </location>
</feature>
<evidence type="ECO:0000313" key="10">
    <source>
        <dbReference type="EMBL" id="HFZ08530.1"/>
    </source>
</evidence>
<evidence type="ECO:0000256" key="8">
    <source>
        <dbReference type="SAM" id="Phobius"/>
    </source>
</evidence>
<evidence type="ECO:0000256" key="1">
    <source>
        <dbReference type="ARBA" id="ARBA00004651"/>
    </source>
</evidence>
<feature type="transmembrane region" description="Helical" evidence="8">
    <location>
        <begin position="28"/>
        <end position="47"/>
    </location>
</feature>
<dbReference type="GO" id="GO:0005886">
    <property type="term" value="C:plasma membrane"/>
    <property type="evidence" value="ECO:0007669"/>
    <property type="project" value="UniProtKB-SubCell"/>
</dbReference>
<keyword evidence="4" id="KW-1003">Cell membrane</keyword>
<evidence type="ECO:0000256" key="7">
    <source>
        <dbReference type="ARBA" id="ARBA00023136"/>
    </source>
</evidence>
<comment type="similarity">
    <text evidence="2">Belongs to the CitM (TC 2.A.11) transporter family.</text>
</comment>
<keyword evidence="5 8" id="KW-0812">Transmembrane</keyword>
<feature type="transmembrane region" description="Helical" evidence="8">
    <location>
        <begin position="225"/>
        <end position="243"/>
    </location>
</feature>
<feature type="transmembrane region" description="Helical" evidence="8">
    <location>
        <begin position="95"/>
        <end position="124"/>
    </location>
</feature>
<gene>
    <name evidence="10" type="ORF">ENV41_00145</name>
</gene>
<dbReference type="EMBL" id="DTGG01000007">
    <property type="protein sequence ID" value="HFZ08530.1"/>
    <property type="molecule type" value="Genomic_DNA"/>
</dbReference>
<accession>A0A7V3J8Y3</accession>
<organism evidence="10">
    <name type="scientific">candidate division CPR3 bacterium</name>
    <dbReference type="NCBI Taxonomy" id="2268181"/>
    <lineage>
        <taxon>Bacteria</taxon>
        <taxon>Bacteria division CPR3</taxon>
    </lineage>
</organism>
<comment type="subcellular location">
    <subcellularLocation>
        <location evidence="1">Cell membrane</location>
        <topology evidence="1">Multi-pass membrane protein</topology>
    </subcellularLocation>
</comment>
<evidence type="ECO:0000259" key="9">
    <source>
        <dbReference type="Pfam" id="PF03600"/>
    </source>
</evidence>
<name>A0A7V3J8Y3_UNCC3</name>
<comment type="caution">
    <text evidence="10">The sequence shown here is derived from an EMBL/GenBank/DDBJ whole genome shotgun (WGS) entry which is preliminary data.</text>
</comment>
<dbReference type="AlphaFoldDB" id="A0A7V3J8Y3"/>
<feature type="transmembrane region" description="Helical" evidence="8">
    <location>
        <begin position="175"/>
        <end position="198"/>
    </location>
</feature>
<feature type="transmembrane region" description="Helical" evidence="8">
    <location>
        <begin position="315"/>
        <end position="338"/>
    </location>
</feature>
<keyword evidence="7 8" id="KW-0472">Membrane</keyword>
<evidence type="ECO:0000256" key="2">
    <source>
        <dbReference type="ARBA" id="ARBA00009843"/>
    </source>
</evidence>
<reference evidence="10" key="1">
    <citation type="journal article" date="2020" name="mSystems">
        <title>Genome- and Community-Level Interaction Insights into Carbon Utilization and Element Cycling Functions of Hydrothermarchaeota in Hydrothermal Sediment.</title>
        <authorList>
            <person name="Zhou Z."/>
            <person name="Liu Y."/>
            <person name="Xu W."/>
            <person name="Pan J."/>
            <person name="Luo Z.H."/>
            <person name="Li M."/>
        </authorList>
    </citation>
    <scope>NUCLEOTIDE SEQUENCE [LARGE SCALE GENOMIC DNA]</scope>
    <source>
        <strain evidence="10">SpSt-757</strain>
    </source>
</reference>
<keyword evidence="3" id="KW-0813">Transport</keyword>
<feature type="transmembrane region" description="Helical" evidence="8">
    <location>
        <begin position="249"/>
        <end position="266"/>
    </location>
</feature>
<feature type="transmembrane region" description="Helical" evidence="8">
    <location>
        <begin position="396"/>
        <end position="415"/>
    </location>
</feature>
<evidence type="ECO:0000256" key="3">
    <source>
        <dbReference type="ARBA" id="ARBA00022448"/>
    </source>
</evidence>
<sequence length="421" mass="47536">MQKLNLIVGVLVFLLVAIRHFIPFKVKYWHIMAFGAVILILSSSVSLSEAYRSIDFDVILSLFGMFSLGFALEESGYLGHIIYKYFKRTRVVKELVLLSVFVFGFASALLMNDTIAIVGVPVILLLAKNYGLDKKFLVLLLAFSVTTGSVLSPLGNPQNLLIAMSPVFTNPFVEFFKFLFIPTLLNLLLLFLFTTTVFREEFHSRPLSHSQEPIRDKEIARLSKVSLYIFFFLIGLKVLEFFVKFNFKLKISLIPIVAAIPLYLFCKKRWKILKGVDYETLAFFVGMFIVTDALTKDPLFTNITKGGGLNPVSDLAVIINSLFLSQIISNVPLTIFYLKLLKVFSAPQISYIVLAFASTIAGNLTVLGAASNVIIISNVEKRTHKHIINFFEFMKFGVPLTILQVVVFLLCLQFYRLIGWV</sequence>
<dbReference type="GO" id="GO:0015105">
    <property type="term" value="F:arsenite transmembrane transporter activity"/>
    <property type="evidence" value="ECO:0007669"/>
    <property type="project" value="InterPro"/>
</dbReference>
<proteinExistence type="inferred from homology"/>
<dbReference type="PANTHER" id="PTHR43302">
    <property type="entry name" value="TRANSPORTER ARSB-RELATED"/>
    <property type="match status" value="1"/>
</dbReference>
<dbReference type="PRINTS" id="PR00758">
    <property type="entry name" value="ARSENICPUMP"/>
</dbReference>
<dbReference type="Pfam" id="PF03600">
    <property type="entry name" value="CitMHS"/>
    <property type="match status" value="1"/>
</dbReference>
<dbReference type="PANTHER" id="PTHR43302:SF5">
    <property type="entry name" value="TRANSPORTER ARSB-RELATED"/>
    <property type="match status" value="1"/>
</dbReference>
<feature type="domain" description="Citrate transporter-like" evidence="9">
    <location>
        <begin position="26"/>
        <end position="340"/>
    </location>
</feature>
<evidence type="ECO:0000256" key="4">
    <source>
        <dbReference type="ARBA" id="ARBA00022475"/>
    </source>
</evidence>
<protein>
    <submittedName>
        <fullName evidence="10">Anion transporter</fullName>
    </submittedName>
</protein>
<feature type="transmembrane region" description="Helical" evidence="8">
    <location>
        <begin position="5"/>
        <end position="22"/>
    </location>
</feature>
<evidence type="ECO:0000256" key="6">
    <source>
        <dbReference type="ARBA" id="ARBA00022989"/>
    </source>
</evidence>
<evidence type="ECO:0000256" key="5">
    <source>
        <dbReference type="ARBA" id="ARBA00022692"/>
    </source>
</evidence>
<dbReference type="InterPro" id="IPR000802">
    <property type="entry name" value="Arsenical_pump_ArsB"/>
</dbReference>
<feature type="transmembrane region" description="Helical" evidence="8">
    <location>
        <begin position="136"/>
        <end position="155"/>
    </location>
</feature>
<feature type="transmembrane region" description="Helical" evidence="8">
    <location>
        <begin position="278"/>
        <end position="295"/>
    </location>
</feature>
<feature type="transmembrane region" description="Helical" evidence="8">
    <location>
        <begin position="350"/>
        <end position="376"/>
    </location>
</feature>
<keyword evidence="6 8" id="KW-1133">Transmembrane helix</keyword>
<dbReference type="InterPro" id="IPR004680">
    <property type="entry name" value="Cit_transptr-like_dom"/>
</dbReference>